<name>A0A0J9C0A0_9FIRM</name>
<dbReference type="RefSeq" id="WP_048930346.1">
    <property type="nucleotide sequence ID" value="NZ_KQ235880.1"/>
</dbReference>
<dbReference type="OrthoDB" id="34584at2"/>
<dbReference type="NCBIfam" id="NF006058">
    <property type="entry name" value="PRK08206.1"/>
    <property type="match status" value="1"/>
</dbReference>
<evidence type="ECO:0000256" key="2">
    <source>
        <dbReference type="ARBA" id="ARBA00022898"/>
    </source>
</evidence>
<dbReference type="GO" id="GO:1901605">
    <property type="term" value="P:alpha-amino acid metabolic process"/>
    <property type="evidence" value="ECO:0007669"/>
    <property type="project" value="UniProtKB-ARBA"/>
</dbReference>
<dbReference type="PANTHER" id="PTHR42937">
    <property type="match status" value="1"/>
</dbReference>
<dbReference type="PANTHER" id="PTHR42937:SF1">
    <property type="entry name" value="DIAMINOPROPIONATE AMMONIA-LYASE"/>
    <property type="match status" value="1"/>
</dbReference>
<dbReference type="Gene3D" id="3.40.50.1100">
    <property type="match status" value="3"/>
</dbReference>
<evidence type="ECO:0000313" key="4">
    <source>
        <dbReference type="EMBL" id="KMW17811.1"/>
    </source>
</evidence>
<dbReference type="NCBIfam" id="TIGR01747">
    <property type="entry name" value="diampropi_NH3ly"/>
    <property type="match status" value="1"/>
</dbReference>
<gene>
    <name evidence="4" type="ORF">HMPREF9470_03500</name>
</gene>
<dbReference type="GeneID" id="93166352"/>
<evidence type="ECO:0000256" key="1">
    <source>
        <dbReference type="ARBA" id="ARBA00001933"/>
    </source>
</evidence>
<dbReference type="SUPFAM" id="SSF53686">
    <property type="entry name" value="Tryptophan synthase beta subunit-like PLP-dependent enzymes"/>
    <property type="match status" value="1"/>
</dbReference>
<dbReference type="CDD" id="cd00640">
    <property type="entry name" value="Trp-synth-beta_II"/>
    <property type="match status" value="1"/>
</dbReference>
<comment type="cofactor">
    <cofactor evidence="1">
        <name>pyridoxal 5'-phosphate</name>
        <dbReference type="ChEBI" id="CHEBI:597326"/>
    </cofactor>
</comment>
<organism evidence="4 5">
    <name type="scientific">[Clostridium] citroniae WAL-19142</name>
    <dbReference type="NCBI Taxonomy" id="742734"/>
    <lineage>
        <taxon>Bacteria</taxon>
        <taxon>Bacillati</taxon>
        <taxon>Bacillota</taxon>
        <taxon>Clostridia</taxon>
        <taxon>Lachnospirales</taxon>
        <taxon>Lachnospiraceae</taxon>
        <taxon>Enterocloster</taxon>
    </lineage>
</organism>
<proteinExistence type="predicted"/>
<dbReference type="EMBL" id="ADLK01000026">
    <property type="protein sequence ID" value="KMW17811.1"/>
    <property type="molecule type" value="Genomic_DNA"/>
</dbReference>
<accession>A0A0J9C0A0</accession>
<dbReference type="GO" id="GO:0030170">
    <property type="term" value="F:pyridoxal phosphate binding"/>
    <property type="evidence" value="ECO:0007669"/>
    <property type="project" value="InterPro"/>
</dbReference>
<dbReference type="AlphaFoldDB" id="A0A0J9C0A0"/>
<evidence type="ECO:0000259" key="3">
    <source>
        <dbReference type="Pfam" id="PF00291"/>
    </source>
</evidence>
<sequence length="408" mass="44974">MREHHISYIYAIKNENTCTGKGPQFLTDEATASVYNIHYTLDSYQPTPLVCLEEMAKHLGVKAVFVKDESKRFGLNAFKGLGGLYALTRVVCKELGLDVNHISFSDLQKPEWKEQVQSMVFVTTTDGNHGKGVAWAAAQLGCEAHVYMPVGSSELRAQAIESFGKTEVRIMETGYDDTVRYAAHMAKEHGWHLVQDTSWNGYEEIPVWIIQGYTTMAKEAVSQLSEAGCDYPTHVFLQAGVGAMAGGVLGYLANHYEDNRPTFGIVEPEHIACIYQSAKINDGKPHPAIETGLTIMAGLNCGEPCTITWPILRDFADWYYKCPDFIAALGMRLLGAPAGDDESIVSGESGAVTTGLFYALLEKNEFAQLRELAGLDENSVVLLFNTEGDTDPVNYRKIVYEGKEAMPN</sequence>
<keyword evidence="2" id="KW-0663">Pyridoxal phosphate</keyword>
<protein>
    <recommendedName>
        <fullName evidence="3">Tryptophan synthase beta chain-like PALP domain-containing protein</fullName>
    </recommendedName>
</protein>
<dbReference type="InterPro" id="IPR010081">
    <property type="entry name" value="DiNH2opropionate_NH3_lyase"/>
</dbReference>
<dbReference type="PATRIC" id="fig|742734.4.peg.3754"/>
<reference evidence="4 5" key="1">
    <citation type="submission" date="2011-04" db="EMBL/GenBank/DDBJ databases">
        <title>The Genome Sequence of Clostridium citroniae WAL-19142.</title>
        <authorList>
            <consortium name="The Broad Institute Genome Sequencing Platform"/>
            <person name="Earl A."/>
            <person name="Ward D."/>
            <person name="Feldgarden M."/>
            <person name="Gevers D."/>
            <person name="Warren Y.A."/>
            <person name="Tyrrell K.L."/>
            <person name="Citron D.M."/>
            <person name="Goldstein E.J."/>
            <person name="Daigneault M."/>
            <person name="Allen-Vercoe E."/>
            <person name="Young S.K."/>
            <person name="Zeng Q."/>
            <person name="Gargeya S."/>
            <person name="Fitzgerald M."/>
            <person name="Haas B."/>
            <person name="Abouelleil A."/>
            <person name="Alvarado L."/>
            <person name="Arachchi H.M."/>
            <person name="Berlin A."/>
            <person name="Brown A."/>
            <person name="Chapman S.B."/>
            <person name="Chen Z."/>
            <person name="Dunbar C."/>
            <person name="Freedman E."/>
            <person name="Gearin G."/>
            <person name="Gellesch M."/>
            <person name="Goldberg J."/>
            <person name="Griggs A."/>
            <person name="Gujja S."/>
            <person name="Heilman E.R."/>
            <person name="Heiman D."/>
            <person name="Howarth C."/>
            <person name="Larson L."/>
            <person name="Lui A."/>
            <person name="MacDonald P.J."/>
            <person name="Mehta T."/>
            <person name="Montmayeur A."/>
            <person name="Murphy C."/>
            <person name="Neiman D."/>
            <person name="Pearson M."/>
            <person name="Priest M."/>
            <person name="Roberts A."/>
            <person name="Saif S."/>
            <person name="Shea T."/>
            <person name="Shenoy N."/>
            <person name="Sisk P."/>
            <person name="Stolte C."/>
            <person name="Sykes S."/>
            <person name="White J."/>
            <person name="Yandava C."/>
            <person name="Wortman J."/>
            <person name="Nusbaum C."/>
            <person name="Birren B."/>
        </authorList>
    </citation>
    <scope>NUCLEOTIDE SEQUENCE [LARGE SCALE GENOMIC DNA]</scope>
    <source>
        <strain evidence="4 5">WAL-19142</strain>
    </source>
</reference>
<comment type="caution">
    <text evidence="4">The sequence shown here is derived from an EMBL/GenBank/DDBJ whole genome shotgun (WGS) entry which is preliminary data.</text>
</comment>
<evidence type="ECO:0000313" key="5">
    <source>
        <dbReference type="Proteomes" id="UP000037392"/>
    </source>
</evidence>
<dbReference type="InterPro" id="IPR036052">
    <property type="entry name" value="TrpB-like_PALP_sf"/>
</dbReference>
<dbReference type="Pfam" id="PF00291">
    <property type="entry name" value="PALP"/>
    <property type="match status" value="1"/>
</dbReference>
<dbReference type="Proteomes" id="UP000037392">
    <property type="component" value="Unassembled WGS sequence"/>
</dbReference>
<dbReference type="InterPro" id="IPR001926">
    <property type="entry name" value="TrpB-like_PALP"/>
</dbReference>
<dbReference type="GO" id="GO:0008838">
    <property type="term" value="F:diaminopropionate ammonia-lyase activity"/>
    <property type="evidence" value="ECO:0007669"/>
    <property type="project" value="InterPro"/>
</dbReference>
<feature type="domain" description="Tryptophan synthase beta chain-like PALP" evidence="3">
    <location>
        <begin position="43"/>
        <end position="366"/>
    </location>
</feature>